<gene>
    <name evidence="2" type="primary">pol</name>
    <name evidence="2" type="ORF">CR513_23929</name>
</gene>
<dbReference type="PANTHER" id="PTHR48475:SF2">
    <property type="entry name" value="RIBONUCLEASE H"/>
    <property type="match status" value="1"/>
</dbReference>
<dbReference type="GO" id="GO:0015074">
    <property type="term" value="P:DNA integration"/>
    <property type="evidence" value="ECO:0007669"/>
    <property type="project" value="InterPro"/>
</dbReference>
<feature type="domain" description="Integrase catalytic" evidence="1">
    <location>
        <begin position="66"/>
        <end position="116"/>
    </location>
</feature>
<keyword evidence="3" id="KW-1185">Reference proteome</keyword>
<dbReference type="PANTHER" id="PTHR48475">
    <property type="entry name" value="RIBONUCLEASE H"/>
    <property type="match status" value="1"/>
</dbReference>
<dbReference type="Gene3D" id="3.30.420.10">
    <property type="entry name" value="Ribonuclease H-like superfamily/Ribonuclease H"/>
    <property type="match status" value="1"/>
</dbReference>
<dbReference type="PROSITE" id="PS50994">
    <property type="entry name" value="INTEGRASE"/>
    <property type="match status" value="1"/>
</dbReference>
<evidence type="ECO:0000313" key="3">
    <source>
        <dbReference type="Proteomes" id="UP000257109"/>
    </source>
</evidence>
<dbReference type="InterPro" id="IPR001584">
    <property type="entry name" value="Integrase_cat-core"/>
</dbReference>
<dbReference type="InterPro" id="IPR012337">
    <property type="entry name" value="RNaseH-like_sf"/>
</dbReference>
<dbReference type="AlphaFoldDB" id="A0A371GT88"/>
<comment type="caution">
    <text evidence="2">The sequence shown here is derived from an EMBL/GenBank/DDBJ whole genome shotgun (WGS) entry which is preliminary data.</text>
</comment>
<dbReference type="SUPFAM" id="SSF53098">
    <property type="entry name" value="Ribonuclease H-like"/>
    <property type="match status" value="1"/>
</dbReference>
<proteinExistence type="predicted"/>
<protein>
    <submittedName>
        <fullName evidence="2">Pol polyprotein</fullName>
    </submittedName>
</protein>
<dbReference type="OrthoDB" id="2016337at2759"/>
<dbReference type="InterPro" id="IPR036397">
    <property type="entry name" value="RNaseH_sf"/>
</dbReference>
<reference evidence="2" key="1">
    <citation type="submission" date="2018-05" db="EMBL/GenBank/DDBJ databases">
        <title>Draft genome of Mucuna pruriens seed.</title>
        <authorList>
            <person name="Nnadi N.E."/>
            <person name="Vos R."/>
            <person name="Hasami M.H."/>
            <person name="Devisetty U.K."/>
            <person name="Aguiy J.C."/>
        </authorList>
    </citation>
    <scope>NUCLEOTIDE SEQUENCE [LARGE SCALE GENOMIC DNA]</scope>
    <source>
        <strain evidence="2">JCA_2017</strain>
    </source>
</reference>
<sequence>MSRNAIDARDSPKGIRHLPNAYTQSRPHILGPFPIAPGKIKFLIVAVDYFTKWVEAEPKKVICRFGIPTEIVSDNGTQFASRATTEFCEGLRIKQIFTSVEHPQSIGQAEAANKVLWSYHTTPHSTTNETPFRLTFGTKAVLPLEIGESSARTTLFEQSKNEDELRANLDLLQEVRETAHIREYAIKERVARTFNKRVVPGNFRPQDLVLRRVVQKAENKLTPS</sequence>
<accession>A0A371GT88</accession>
<evidence type="ECO:0000313" key="2">
    <source>
        <dbReference type="EMBL" id="RDX93759.1"/>
    </source>
</evidence>
<evidence type="ECO:0000259" key="1">
    <source>
        <dbReference type="PROSITE" id="PS50994"/>
    </source>
</evidence>
<feature type="non-terminal residue" evidence="2">
    <location>
        <position position="1"/>
    </location>
</feature>
<organism evidence="2 3">
    <name type="scientific">Mucuna pruriens</name>
    <name type="common">Velvet bean</name>
    <name type="synonym">Dolichos pruriens</name>
    <dbReference type="NCBI Taxonomy" id="157652"/>
    <lineage>
        <taxon>Eukaryota</taxon>
        <taxon>Viridiplantae</taxon>
        <taxon>Streptophyta</taxon>
        <taxon>Embryophyta</taxon>
        <taxon>Tracheophyta</taxon>
        <taxon>Spermatophyta</taxon>
        <taxon>Magnoliopsida</taxon>
        <taxon>eudicotyledons</taxon>
        <taxon>Gunneridae</taxon>
        <taxon>Pentapetalae</taxon>
        <taxon>rosids</taxon>
        <taxon>fabids</taxon>
        <taxon>Fabales</taxon>
        <taxon>Fabaceae</taxon>
        <taxon>Papilionoideae</taxon>
        <taxon>50 kb inversion clade</taxon>
        <taxon>NPAAA clade</taxon>
        <taxon>indigoferoid/millettioid clade</taxon>
        <taxon>Phaseoleae</taxon>
        <taxon>Mucuna</taxon>
    </lineage>
</organism>
<name>A0A371GT88_MUCPR</name>
<dbReference type="Proteomes" id="UP000257109">
    <property type="component" value="Unassembled WGS sequence"/>
</dbReference>
<dbReference type="GO" id="GO:0003676">
    <property type="term" value="F:nucleic acid binding"/>
    <property type="evidence" value="ECO:0007669"/>
    <property type="project" value="InterPro"/>
</dbReference>
<dbReference type="EMBL" id="QJKJ01004534">
    <property type="protein sequence ID" value="RDX93759.1"/>
    <property type="molecule type" value="Genomic_DNA"/>
</dbReference>